<feature type="non-terminal residue" evidence="1">
    <location>
        <position position="1"/>
    </location>
</feature>
<gene>
    <name evidence="1" type="ORF">H4S07_005467</name>
</gene>
<proteinExistence type="predicted"/>
<protein>
    <submittedName>
        <fullName evidence="1">Uncharacterized protein</fullName>
    </submittedName>
</protein>
<evidence type="ECO:0000313" key="2">
    <source>
        <dbReference type="Proteomes" id="UP001140096"/>
    </source>
</evidence>
<name>A0ACC1L2R7_9FUNG</name>
<comment type="caution">
    <text evidence="1">The sequence shown here is derived from an EMBL/GenBank/DDBJ whole genome shotgun (WGS) entry which is preliminary data.</text>
</comment>
<sequence length="175" mass="18600">SAGSGSGWPEFDFSGSGDGWESGRSSTVNDRHTSPCADMNSFSLLRSATPVEPQPLRLSGDMLAVHRPHVEPIGAPIRRRPVGGGSPSPNDVNVPPSRQLSHPPSHPPVPPPAQIQFPPGFQMRREMSHPSSFGHSLYHKRSLWDYQEASAESSSPAQNAADVALESGNAPHGTG</sequence>
<dbReference type="EMBL" id="JANBUP010002690">
    <property type="protein sequence ID" value="KAJ2799324.1"/>
    <property type="molecule type" value="Genomic_DNA"/>
</dbReference>
<dbReference type="Proteomes" id="UP001140096">
    <property type="component" value="Unassembled WGS sequence"/>
</dbReference>
<organism evidence="1 2">
    <name type="scientific">Coemansia furcata</name>
    <dbReference type="NCBI Taxonomy" id="417177"/>
    <lineage>
        <taxon>Eukaryota</taxon>
        <taxon>Fungi</taxon>
        <taxon>Fungi incertae sedis</taxon>
        <taxon>Zoopagomycota</taxon>
        <taxon>Kickxellomycotina</taxon>
        <taxon>Kickxellomycetes</taxon>
        <taxon>Kickxellales</taxon>
        <taxon>Kickxellaceae</taxon>
        <taxon>Coemansia</taxon>
    </lineage>
</organism>
<keyword evidence="2" id="KW-1185">Reference proteome</keyword>
<accession>A0ACC1L2R7</accession>
<reference evidence="1" key="1">
    <citation type="submission" date="2022-07" db="EMBL/GenBank/DDBJ databases">
        <title>Phylogenomic reconstructions and comparative analyses of Kickxellomycotina fungi.</title>
        <authorList>
            <person name="Reynolds N.K."/>
            <person name="Stajich J.E."/>
            <person name="Barry K."/>
            <person name="Grigoriev I.V."/>
            <person name="Crous P."/>
            <person name="Smith M.E."/>
        </authorList>
    </citation>
    <scope>NUCLEOTIDE SEQUENCE</scope>
    <source>
        <strain evidence="1">CBS 102833</strain>
    </source>
</reference>
<evidence type="ECO:0000313" key="1">
    <source>
        <dbReference type="EMBL" id="KAJ2799324.1"/>
    </source>
</evidence>